<feature type="compositionally biased region" description="Low complexity" evidence="1">
    <location>
        <begin position="1"/>
        <end position="15"/>
    </location>
</feature>
<dbReference type="Proteomes" id="UP001141806">
    <property type="component" value="Unassembled WGS sequence"/>
</dbReference>
<name>A0A9Q0L1M2_9MAGN</name>
<dbReference type="EMBL" id="JAMYWD010000001">
    <property type="protein sequence ID" value="KAJ4980630.1"/>
    <property type="molecule type" value="Genomic_DNA"/>
</dbReference>
<feature type="region of interest" description="Disordered" evidence="1">
    <location>
        <begin position="1"/>
        <end position="35"/>
    </location>
</feature>
<dbReference type="AlphaFoldDB" id="A0A9Q0L1M2"/>
<feature type="compositionally biased region" description="Basic residues" evidence="1">
    <location>
        <begin position="19"/>
        <end position="34"/>
    </location>
</feature>
<protein>
    <submittedName>
        <fullName evidence="2">Uncharacterized protein</fullName>
    </submittedName>
</protein>
<comment type="caution">
    <text evidence="2">The sequence shown here is derived from an EMBL/GenBank/DDBJ whole genome shotgun (WGS) entry which is preliminary data.</text>
</comment>
<proteinExistence type="predicted"/>
<evidence type="ECO:0000313" key="2">
    <source>
        <dbReference type="EMBL" id="KAJ4980630.1"/>
    </source>
</evidence>
<organism evidence="2 3">
    <name type="scientific">Protea cynaroides</name>
    <dbReference type="NCBI Taxonomy" id="273540"/>
    <lineage>
        <taxon>Eukaryota</taxon>
        <taxon>Viridiplantae</taxon>
        <taxon>Streptophyta</taxon>
        <taxon>Embryophyta</taxon>
        <taxon>Tracheophyta</taxon>
        <taxon>Spermatophyta</taxon>
        <taxon>Magnoliopsida</taxon>
        <taxon>Proteales</taxon>
        <taxon>Proteaceae</taxon>
        <taxon>Protea</taxon>
    </lineage>
</organism>
<evidence type="ECO:0000256" key="1">
    <source>
        <dbReference type="SAM" id="MobiDB-lite"/>
    </source>
</evidence>
<feature type="region of interest" description="Disordered" evidence="1">
    <location>
        <begin position="150"/>
        <end position="176"/>
    </location>
</feature>
<reference evidence="2" key="1">
    <citation type="journal article" date="2023" name="Plant J.">
        <title>The genome of the king protea, Protea cynaroides.</title>
        <authorList>
            <person name="Chang J."/>
            <person name="Duong T.A."/>
            <person name="Schoeman C."/>
            <person name="Ma X."/>
            <person name="Roodt D."/>
            <person name="Barker N."/>
            <person name="Li Z."/>
            <person name="Van de Peer Y."/>
            <person name="Mizrachi E."/>
        </authorList>
    </citation>
    <scope>NUCLEOTIDE SEQUENCE</scope>
    <source>
        <tissue evidence="2">Young leaves</tissue>
    </source>
</reference>
<dbReference type="OrthoDB" id="1302097at2759"/>
<keyword evidence="3" id="KW-1185">Reference proteome</keyword>
<accession>A0A9Q0L1M2</accession>
<sequence>MDGSTSHGSSTLHTTTELKHKRGRTRAERTRKRPSTVEIPTINLNSQGQVIGPHYTEFITFLGTIARTPTIVPLNYDDWRSCPMYYKEEAWKEIEEKLEQKLDEQPPDLRNDKSVQDDVFLQVMGPERNGRVRGAGRAVAPSDVGLARSNVQKKKEDEELQATISNMQGEINDLKE</sequence>
<gene>
    <name evidence="2" type="ORF">NE237_031467</name>
</gene>
<evidence type="ECO:0000313" key="3">
    <source>
        <dbReference type="Proteomes" id="UP001141806"/>
    </source>
</evidence>